<dbReference type="HOGENOM" id="CLU_1042441_0_0_1"/>
<feature type="compositionally biased region" description="Low complexity" evidence="1">
    <location>
        <begin position="101"/>
        <end position="118"/>
    </location>
</feature>
<dbReference type="GeneID" id="24094545"/>
<feature type="compositionally biased region" description="Low complexity" evidence="1">
    <location>
        <begin position="132"/>
        <end position="149"/>
    </location>
</feature>
<evidence type="ECO:0000256" key="1">
    <source>
        <dbReference type="SAM" id="MobiDB-lite"/>
    </source>
</evidence>
<evidence type="ECO:0000313" key="2">
    <source>
        <dbReference type="EMBL" id="CCL99634.1"/>
    </source>
</evidence>
<reference evidence="2 3" key="1">
    <citation type="journal article" date="2012" name="Appl. Environ. Microbiol.">
        <title>Short-read sequencing for genomic analysis of the brown rot fungus Fibroporia radiculosa.</title>
        <authorList>
            <person name="Tang J.D."/>
            <person name="Perkins A.D."/>
            <person name="Sonstegard T.S."/>
            <person name="Schroeder S.G."/>
            <person name="Burgess S.C."/>
            <person name="Diehl S.V."/>
        </authorList>
    </citation>
    <scope>NUCLEOTIDE SEQUENCE [LARGE SCALE GENOMIC DNA]</scope>
    <source>
        <strain evidence="2 3">TFFH 294</strain>
    </source>
</reference>
<dbReference type="AlphaFoldDB" id="J4H1C0"/>
<feature type="compositionally biased region" description="Pro residues" evidence="1">
    <location>
        <begin position="119"/>
        <end position="129"/>
    </location>
</feature>
<dbReference type="RefSeq" id="XP_012178917.1">
    <property type="nucleotide sequence ID" value="XM_012323527.1"/>
</dbReference>
<sequence>MRPLRKARRTPQVSVAHHRTNVSSVLPPLPFWPYCRYRHPREKYVTRTEYDELKAKVLDLESLVHRLAPPPRLPLPSPSLDPVQGTVITPYHPPHPPLGPHPYYNMTPAFASASSRPDPSAPHPRPPKLIAPRSPTSSRPSTSSGHPTSMSMPLSPLEQGHFTYSPPAPASIPSSSEQQQPPPPPIPPTSRRASLSIAAIMAPNVPPHRSPPAPPHRAPSPSKKCTAQTPPPPGQRLRRELPTRSGPAPALPPPHHRHHLPPHRPTPAAGRPCPLPISV</sequence>
<proteinExistence type="predicted"/>
<feature type="region of interest" description="Disordered" evidence="1">
    <location>
        <begin position="86"/>
        <end position="279"/>
    </location>
</feature>
<organism evidence="2 3">
    <name type="scientific">Fibroporia radiculosa</name>
    <dbReference type="NCBI Taxonomy" id="599839"/>
    <lineage>
        <taxon>Eukaryota</taxon>
        <taxon>Fungi</taxon>
        <taxon>Dikarya</taxon>
        <taxon>Basidiomycota</taxon>
        <taxon>Agaricomycotina</taxon>
        <taxon>Agaricomycetes</taxon>
        <taxon>Polyporales</taxon>
        <taxon>Fibroporiaceae</taxon>
        <taxon>Fibroporia</taxon>
    </lineage>
</organism>
<gene>
    <name evidence="2" type="ORF">FIBRA_01654</name>
</gene>
<feature type="compositionally biased region" description="Pro residues" evidence="1">
    <location>
        <begin position="91"/>
        <end position="100"/>
    </location>
</feature>
<keyword evidence="3" id="KW-1185">Reference proteome</keyword>
<dbReference type="STRING" id="599839.J4H1C0"/>
<name>J4H1C0_9APHY</name>
<feature type="compositionally biased region" description="Pro residues" evidence="1">
    <location>
        <begin position="204"/>
        <end position="218"/>
    </location>
</feature>
<dbReference type="InParanoid" id="J4H1C0"/>
<protein>
    <submittedName>
        <fullName evidence="2">Uncharacterized protein</fullName>
    </submittedName>
</protein>
<dbReference type="EMBL" id="HE796943">
    <property type="protein sequence ID" value="CCL99634.1"/>
    <property type="molecule type" value="Genomic_DNA"/>
</dbReference>
<accession>J4H1C0</accession>
<dbReference type="Proteomes" id="UP000006352">
    <property type="component" value="Unassembled WGS sequence"/>
</dbReference>
<dbReference type="OrthoDB" id="3362851at2759"/>
<evidence type="ECO:0000313" key="3">
    <source>
        <dbReference type="Proteomes" id="UP000006352"/>
    </source>
</evidence>